<proteinExistence type="predicted"/>
<gene>
    <name evidence="1" type="ORF">ZBT109_1388</name>
</gene>
<organism evidence="1 2">
    <name type="scientific">Zymobacter palmae</name>
    <dbReference type="NCBI Taxonomy" id="33074"/>
    <lineage>
        <taxon>Bacteria</taxon>
        <taxon>Pseudomonadati</taxon>
        <taxon>Pseudomonadota</taxon>
        <taxon>Gammaproteobacteria</taxon>
        <taxon>Oceanospirillales</taxon>
        <taxon>Halomonadaceae</taxon>
        <taxon>Zymobacter group</taxon>
        <taxon>Zymobacter</taxon>
    </lineage>
</organism>
<protein>
    <submittedName>
        <fullName evidence="1">Uncharacterized proteins, homologs of lactam</fullName>
    </submittedName>
</protein>
<dbReference type="EMBL" id="AP018933">
    <property type="protein sequence ID" value="BBG30148.1"/>
    <property type="molecule type" value="Genomic_DNA"/>
</dbReference>
<dbReference type="InterPro" id="IPR011330">
    <property type="entry name" value="Glyco_hydro/deAcase_b/a-brl"/>
</dbReference>
<dbReference type="PANTHER" id="PTHR30292:SF0">
    <property type="entry name" value="5-OXOPROLINASE SUBUNIT A"/>
    <property type="match status" value="1"/>
</dbReference>
<dbReference type="GO" id="GO:0005975">
    <property type="term" value="P:carbohydrate metabolic process"/>
    <property type="evidence" value="ECO:0007669"/>
    <property type="project" value="InterPro"/>
</dbReference>
<dbReference type="CDD" id="cd10787">
    <property type="entry name" value="LamB_YcsF_like"/>
    <property type="match status" value="1"/>
</dbReference>
<dbReference type="Proteomes" id="UP000267342">
    <property type="component" value="Chromosome"/>
</dbReference>
<dbReference type="PANTHER" id="PTHR30292">
    <property type="entry name" value="UNCHARACTERIZED PROTEIN YBGL-RELATED"/>
    <property type="match status" value="1"/>
</dbReference>
<dbReference type="STRING" id="1123510.GCA_000620025_00380"/>
<dbReference type="InterPro" id="IPR005501">
    <property type="entry name" value="LamB/YcsF/PxpA-like"/>
</dbReference>
<evidence type="ECO:0000313" key="2">
    <source>
        <dbReference type="Proteomes" id="UP000267342"/>
    </source>
</evidence>
<reference evidence="1 2" key="1">
    <citation type="submission" date="2018-09" db="EMBL/GenBank/DDBJ databases">
        <title>Zymobacter palmae IAM14233 (=T109) whole genome analysis.</title>
        <authorList>
            <person name="Yanase H."/>
        </authorList>
    </citation>
    <scope>NUCLEOTIDE SEQUENCE [LARGE SCALE GENOMIC DNA]</scope>
    <source>
        <strain evidence="1 2">IAM14233</strain>
    </source>
</reference>
<evidence type="ECO:0000313" key="1">
    <source>
        <dbReference type="EMBL" id="BBG30148.1"/>
    </source>
</evidence>
<dbReference type="KEGG" id="zpl:ZBT109_1388"/>
<keyword evidence="2" id="KW-1185">Reference proteome</keyword>
<dbReference type="NCBIfam" id="NF003816">
    <property type="entry name" value="PRK05406.1-5"/>
    <property type="match status" value="1"/>
</dbReference>
<accession>A0A348HEU6</accession>
<dbReference type="NCBIfam" id="NF003814">
    <property type="entry name" value="PRK05406.1-3"/>
    <property type="match status" value="1"/>
</dbReference>
<name>A0A348HEU6_9GAMM</name>
<dbReference type="Gene3D" id="3.20.20.370">
    <property type="entry name" value="Glycoside hydrolase/deacetylase"/>
    <property type="match status" value="1"/>
</dbReference>
<dbReference type="AlphaFoldDB" id="A0A348HEU6"/>
<dbReference type="OrthoDB" id="9773478at2"/>
<dbReference type="SUPFAM" id="SSF88713">
    <property type="entry name" value="Glycoside hydrolase/deacetylase"/>
    <property type="match status" value="1"/>
</dbReference>
<dbReference type="Pfam" id="PF03746">
    <property type="entry name" value="LamB_YcsF"/>
    <property type="match status" value="1"/>
</dbReference>
<sequence length="251" mass="26587">MATSLLLNCDMGEQFGAWPCGQDEALIALVDQANLACGFHAGDFSTMAAGVARAKAHGVMIGAHPGYPDLQGFGRRAMAFTPREVTELMLYQIGALDAFCRAQGTEVAYVKPHGALYNAIADDDALLDAALTACARYRSGLALMTLARADHDADAVRQRAEIAGVPVLFEAFADRRYLPNGRLTSRQRPDAVLHDVNTMIAQATAIAAGEPFATADGGMLRLRADSLCVHGDTPEALAALTALRCALQEPV</sequence>
<dbReference type="RefSeq" id="WP_027705735.1">
    <property type="nucleotide sequence ID" value="NZ_AP018933.1"/>
</dbReference>